<feature type="transmembrane region" description="Helical" evidence="1">
    <location>
        <begin position="161"/>
        <end position="180"/>
    </location>
</feature>
<dbReference type="STRING" id="1224164.B843_12355"/>
<dbReference type="KEGG" id="cvt:B843_12355"/>
<dbReference type="AlphaFoldDB" id="W5Y3N4"/>
<sequence>MNIVNAELRKLITVRSTWVYAIIILLGVAGGDVLSAKLYGFDTAFTADALTAAADLAMLVMIFAVANTVGADMSKGTQAWTFLHTTRRTGVVTASTLLTTIFYMLAGIVGMLLGWLGITMFGGHVDLSSMTPIYGSLARWAVFSLLAGLLAYILRSGTFAAMLLLADVFVLEVMLGAVQVDWLKPVQAVLPLANASILANGSLPGYDHGRWAAATILACLLGVAFVAASCIVARRAVK</sequence>
<dbReference type="HOGENOM" id="CLU_1132119_0_0_11"/>
<dbReference type="Proteomes" id="UP000019222">
    <property type="component" value="Chromosome"/>
</dbReference>
<evidence type="ECO:0000256" key="1">
    <source>
        <dbReference type="SAM" id="Phobius"/>
    </source>
</evidence>
<feature type="transmembrane region" description="Helical" evidence="1">
    <location>
        <begin position="211"/>
        <end position="233"/>
    </location>
</feature>
<organism evidence="2 3">
    <name type="scientific">Corynebacterium vitaeruminis DSM 20294</name>
    <dbReference type="NCBI Taxonomy" id="1224164"/>
    <lineage>
        <taxon>Bacteria</taxon>
        <taxon>Bacillati</taxon>
        <taxon>Actinomycetota</taxon>
        <taxon>Actinomycetes</taxon>
        <taxon>Mycobacteriales</taxon>
        <taxon>Corynebacteriaceae</taxon>
        <taxon>Corynebacterium</taxon>
    </lineage>
</organism>
<feature type="transmembrane region" description="Helical" evidence="1">
    <location>
        <begin position="12"/>
        <end position="29"/>
    </location>
</feature>
<proteinExistence type="predicted"/>
<dbReference type="PATRIC" id="fig|1224164.3.peg.2494"/>
<accession>W5Y3N4</accession>
<feature type="transmembrane region" description="Helical" evidence="1">
    <location>
        <begin position="49"/>
        <end position="70"/>
    </location>
</feature>
<protein>
    <submittedName>
        <fullName evidence="2">Uncharacterized protein</fullName>
    </submittedName>
</protein>
<name>W5Y3N4_9CORY</name>
<keyword evidence="3" id="KW-1185">Reference proteome</keyword>
<gene>
    <name evidence="2" type="ORF">B843_12355</name>
</gene>
<evidence type="ECO:0000313" key="3">
    <source>
        <dbReference type="Proteomes" id="UP000019222"/>
    </source>
</evidence>
<feature type="transmembrane region" description="Helical" evidence="1">
    <location>
        <begin position="91"/>
        <end position="117"/>
    </location>
</feature>
<feature type="transmembrane region" description="Helical" evidence="1">
    <location>
        <begin position="137"/>
        <end position="154"/>
    </location>
</feature>
<keyword evidence="1" id="KW-1133">Transmembrane helix</keyword>
<evidence type="ECO:0000313" key="2">
    <source>
        <dbReference type="EMBL" id="AHI23847.1"/>
    </source>
</evidence>
<reference evidence="2 3" key="1">
    <citation type="submission" date="2013-02" db="EMBL/GenBank/DDBJ databases">
        <title>The complete genome sequence of Corynebacterium vitaeruminis DSM 20294.</title>
        <authorList>
            <person name="Ruckert C."/>
            <person name="Albersmeier A."/>
            <person name="Kalinowski J."/>
        </authorList>
    </citation>
    <scope>NUCLEOTIDE SEQUENCE [LARGE SCALE GENOMIC DNA]</scope>
    <source>
        <strain evidence="3">ATCC 10234</strain>
    </source>
</reference>
<keyword evidence="1" id="KW-0812">Transmembrane</keyword>
<dbReference type="eggNOG" id="ENOG5031IV2">
    <property type="taxonomic scope" value="Bacteria"/>
</dbReference>
<keyword evidence="1" id="KW-0472">Membrane</keyword>
<dbReference type="RefSeq" id="WP_025253825.1">
    <property type="nucleotide sequence ID" value="NZ_CP004353.1"/>
</dbReference>
<dbReference type="EMBL" id="CP004353">
    <property type="protein sequence ID" value="AHI23847.1"/>
    <property type="molecule type" value="Genomic_DNA"/>
</dbReference>